<evidence type="ECO:0000313" key="2">
    <source>
        <dbReference type="EMBL" id="MCZ7909882.1"/>
    </source>
</evidence>
<dbReference type="AlphaFoldDB" id="A0A9X3KEE8"/>
<comment type="caution">
    <text evidence="2">The sequence shown here is derived from an EMBL/GenBank/DDBJ whole genome shotgun (WGS) entry which is preliminary data.</text>
</comment>
<dbReference type="PANTHER" id="PTHR43617:SF34">
    <property type="entry name" value="PUTATIVE-RELATED"/>
    <property type="match status" value="1"/>
</dbReference>
<organism evidence="2 3">
    <name type="scientific">Agrobacterium leguminum</name>
    <dbReference type="NCBI Taxonomy" id="2792015"/>
    <lineage>
        <taxon>Bacteria</taxon>
        <taxon>Pseudomonadati</taxon>
        <taxon>Pseudomonadota</taxon>
        <taxon>Alphaproteobacteria</taxon>
        <taxon>Hyphomicrobiales</taxon>
        <taxon>Rhizobiaceae</taxon>
        <taxon>Rhizobium/Agrobacterium group</taxon>
        <taxon>Agrobacterium</taxon>
    </lineage>
</organism>
<dbReference type="EMBL" id="JAPZLT010000005">
    <property type="protein sequence ID" value="MCZ7909882.1"/>
    <property type="molecule type" value="Genomic_DNA"/>
</dbReference>
<dbReference type="SUPFAM" id="SSF55729">
    <property type="entry name" value="Acyl-CoA N-acyltransferases (Nat)"/>
    <property type="match status" value="1"/>
</dbReference>
<evidence type="ECO:0000259" key="1">
    <source>
        <dbReference type="PROSITE" id="PS51186"/>
    </source>
</evidence>
<protein>
    <submittedName>
        <fullName evidence="2">GNAT family N-acetyltransferase</fullName>
    </submittedName>
</protein>
<proteinExistence type="predicted"/>
<dbReference type="PROSITE" id="PS51186">
    <property type="entry name" value="GNAT"/>
    <property type="match status" value="1"/>
</dbReference>
<reference evidence="2" key="1">
    <citation type="submission" date="2022-12" db="EMBL/GenBank/DDBJ databases">
        <title>Draft genome sequences of 22 rhizogenic Agrobacterium biovar 1 strains, the causative agent of hairy root disease.</title>
        <authorList>
            <person name="Kim N."/>
            <person name="Vargas P."/>
            <person name="Rediers H."/>
        </authorList>
    </citation>
    <scope>NUCLEOTIDE SEQUENCE</scope>
    <source>
        <strain evidence="2">ST07.17.026</strain>
    </source>
</reference>
<dbReference type="Proteomes" id="UP001151309">
    <property type="component" value="Unassembled WGS sequence"/>
</dbReference>
<dbReference type="CDD" id="cd04301">
    <property type="entry name" value="NAT_SF"/>
    <property type="match status" value="1"/>
</dbReference>
<dbReference type="InterPro" id="IPR016181">
    <property type="entry name" value="Acyl_CoA_acyltransferase"/>
</dbReference>
<dbReference type="PANTHER" id="PTHR43617">
    <property type="entry name" value="L-AMINO ACID N-ACETYLTRANSFERASE"/>
    <property type="match status" value="1"/>
</dbReference>
<dbReference type="RefSeq" id="WP_269831388.1">
    <property type="nucleotide sequence ID" value="NZ_JAPZLT010000005.1"/>
</dbReference>
<dbReference type="InterPro" id="IPR050276">
    <property type="entry name" value="MshD_Acetyltransferase"/>
</dbReference>
<dbReference type="GO" id="GO:0016747">
    <property type="term" value="F:acyltransferase activity, transferring groups other than amino-acyl groups"/>
    <property type="evidence" value="ECO:0007669"/>
    <property type="project" value="InterPro"/>
</dbReference>
<dbReference type="Gene3D" id="3.40.630.30">
    <property type="match status" value="1"/>
</dbReference>
<accession>A0A9X3KEE8</accession>
<keyword evidence="3" id="KW-1185">Reference proteome</keyword>
<name>A0A9X3KEE8_9HYPH</name>
<feature type="domain" description="N-acetyltransferase" evidence="1">
    <location>
        <begin position="8"/>
        <end position="165"/>
    </location>
</feature>
<dbReference type="Pfam" id="PF00583">
    <property type="entry name" value="Acetyltransf_1"/>
    <property type="match status" value="1"/>
</dbReference>
<gene>
    <name evidence="2" type="ORF">O9X94_11200</name>
</gene>
<dbReference type="InterPro" id="IPR000182">
    <property type="entry name" value="GNAT_dom"/>
</dbReference>
<sequence>MMAAADTISIEPIRAEYVESFHRALDAVSRERKYLSFLEAPPLDSVRAFVLDMIENNHPQFVAIADGKVVGWCDIRRESRPTHAHRGTLGMGILPAYRDKGLGGRLMRQTLDAARQCGLHRVELSVHADNARAIALYEKIGFVHEGRGRDTVLIDGRYIDSLNMAIIFGN</sequence>
<evidence type="ECO:0000313" key="3">
    <source>
        <dbReference type="Proteomes" id="UP001151309"/>
    </source>
</evidence>